<evidence type="ECO:0008006" key="5">
    <source>
        <dbReference type="Google" id="ProtNLM"/>
    </source>
</evidence>
<protein>
    <recommendedName>
        <fullName evidence="5">Integral membrane protein</fullName>
    </recommendedName>
</protein>
<dbReference type="PROSITE" id="PS51318">
    <property type="entry name" value="TAT"/>
    <property type="match status" value="1"/>
</dbReference>
<evidence type="ECO:0000256" key="1">
    <source>
        <dbReference type="SAM" id="Phobius"/>
    </source>
</evidence>
<accession>A0A5J6J9I8</accession>
<dbReference type="AlphaFoldDB" id="A0A5J6J9I8"/>
<evidence type="ECO:0000313" key="3">
    <source>
        <dbReference type="EMBL" id="QEV47579.1"/>
    </source>
</evidence>
<keyword evidence="1" id="KW-0472">Membrane</keyword>
<dbReference type="InterPro" id="IPR006311">
    <property type="entry name" value="TAT_signal"/>
</dbReference>
<dbReference type="Proteomes" id="UP000325563">
    <property type="component" value="Chromosome"/>
</dbReference>
<evidence type="ECO:0000256" key="2">
    <source>
        <dbReference type="SAM" id="SignalP"/>
    </source>
</evidence>
<keyword evidence="1" id="KW-1133">Transmembrane helix</keyword>
<feature type="signal peptide" evidence="2">
    <location>
        <begin position="1"/>
        <end position="36"/>
    </location>
</feature>
<gene>
    <name evidence="3" type="ORF">CP980_23145</name>
</gene>
<keyword evidence="4" id="KW-1185">Reference proteome</keyword>
<dbReference type="RefSeq" id="WP_150528977.1">
    <property type="nucleotide sequence ID" value="NZ_BNBW01000010.1"/>
</dbReference>
<feature type="chain" id="PRO_5023899367" description="Integral membrane protein" evidence="2">
    <location>
        <begin position="37"/>
        <end position="171"/>
    </location>
</feature>
<evidence type="ECO:0000313" key="4">
    <source>
        <dbReference type="Proteomes" id="UP000325563"/>
    </source>
</evidence>
<reference evidence="3 4" key="1">
    <citation type="submission" date="2017-09" db="EMBL/GenBank/DDBJ databases">
        <authorList>
            <person name="Lee N."/>
            <person name="Cho B.-K."/>
        </authorList>
    </citation>
    <scope>NUCLEOTIDE SEQUENCE [LARGE SCALE GENOMIC DNA]</scope>
    <source>
        <strain evidence="3 4">ATCC 27476</strain>
    </source>
</reference>
<sequence>MPATPLAQPPNRRLLKGVAAAALLLAAATPATVAHAGGASPSGSVSPTAVAPGGRVSLNVTGCGTKTGTASSSAFGNVRLTPGNLEATNLFGSATVSTNTATGTYTVTFECGGSGGQRATASLQVTSGAARGGLGGSVGAMSPGQIALGATLAAGALGTGVWLLRRRSRLT</sequence>
<dbReference type="EMBL" id="CP023692">
    <property type="protein sequence ID" value="QEV47579.1"/>
    <property type="molecule type" value="Genomic_DNA"/>
</dbReference>
<keyword evidence="1" id="KW-0812">Transmembrane</keyword>
<dbReference type="GeneID" id="95613442"/>
<proteinExistence type="predicted"/>
<organism evidence="3 4">
    <name type="scientific">Streptomyces vinaceus</name>
    <dbReference type="NCBI Taxonomy" id="1960"/>
    <lineage>
        <taxon>Bacteria</taxon>
        <taxon>Bacillati</taxon>
        <taxon>Actinomycetota</taxon>
        <taxon>Actinomycetes</taxon>
        <taxon>Kitasatosporales</taxon>
        <taxon>Streptomycetaceae</taxon>
        <taxon>Streptomyces</taxon>
    </lineage>
</organism>
<feature type="transmembrane region" description="Helical" evidence="1">
    <location>
        <begin position="146"/>
        <end position="164"/>
    </location>
</feature>
<keyword evidence="2" id="KW-0732">Signal</keyword>
<name>A0A5J6J9I8_STRVI</name>
<dbReference type="KEGG" id="svn:CP980_23145"/>